<reference evidence="10" key="2">
    <citation type="journal article" date="2023" name="IMA Fungus">
        <title>Comparative genomic study of the Penicillium genus elucidates a diverse pangenome and 15 lateral gene transfer events.</title>
        <authorList>
            <person name="Petersen C."/>
            <person name="Sorensen T."/>
            <person name="Nielsen M.R."/>
            <person name="Sondergaard T.E."/>
            <person name="Sorensen J.L."/>
            <person name="Fitzpatrick D.A."/>
            <person name="Frisvad J.C."/>
            <person name="Nielsen K.L."/>
        </authorList>
    </citation>
    <scope>NUCLEOTIDE SEQUENCE</scope>
    <source>
        <strain evidence="10">IBT 21917</strain>
    </source>
</reference>
<accession>A0A9W9IM67</accession>
<keyword evidence="5" id="KW-0234">DNA repair</keyword>
<dbReference type="PANTHER" id="PTHR46239:SF1">
    <property type="entry name" value="DNA REPAIR PROTEIN RAD51 HOMOLOG 3"/>
    <property type="match status" value="1"/>
</dbReference>
<keyword evidence="6" id="KW-0539">Nucleus</keyword>
<evidence type="ECO:0000256" key="5">
    <source>
        <dbReference type="ARBA" id="ARBA00023204"/>
    </source>
</evidence>
<evidence type="ECO:0000259" key="9">
    <source>
        <dbReference type="PROSITE" id="PS50162"/>
    </source>
</evidence>
<evidence type="ECO:0000313" key="11">
    <source>
        <dbReference type="Proteomes" id="UP001146351"/>
    </source>
</evidence>
<proteinExistence type="predicted"/>
<dbReference type="SUPFAM" id="SSF52540">
    <property type="entry name" value="P-loop containing nucleoside triphosphate hydrolases"/>
    <property type="match status" value="1"/>
</dbReference>
<dbReference type="GO" id="GO:0033063">
    <property type="term" value="C:Rad51B-Rad51C-Rad51D-XRCC2 complex"/>
    <property type="evidence" value="ECO:0007669"/>
    <property type="project" value="TreeGrafter"/>
</dbReference>
<reference evidence="10" key="1">
    <citation type="submission" date="2022-11" db="EMBL/GenBank/DDBJ databases">
        <authorList>
            <person name="Petersen C."/>
        </authorList>
    </citation>
    <scope>NUCLEOTIDE SEQUENCE</scope>
    <source>
        <strain evidence="10">IBT 21917</strain>
    </source>
</reference>
<dbReference type="AlphaFoldDB" id="A0A9W9IM67"/>
<evidence type="ECO:0000256" key="8">
    <source>
        <dbReference type="SAM" id="MobiDB-lite"/>
    </source>
</evidence>
<feature type="domain" description="RecA family profile 1" evidence="9">
    <location>
        <begin position="32"/>
        <end position="213"/>
    </location>
</feature>
<keyword evidence="4" id="KW-0067">ATP-binding</keyword>
<dbReference type="CDD" id="cd01393">
    <property type="entry name" value="RecA-like"/>
    <property type="match status" value="1"/>
</dbReference>
<dbReference type="GO" id="GO:0000400">
    <property type="term" value="F:four-way junction DNA binding"/>
    <property type="evidence" value="ECO:0007669"/>
    <property type="project" value="TreeGrafter"/>
</dbReference>
<sequence length="342" mass="37480">MSADMLPPDLGSQALPVLSIPASQSLGSLAPPKDPIRTGVVRLDKALANSSPGGLLRGQVTEVYGPPGVGKTSLALSLASNALRGGGKVVWIDTSSPLPTPRLNKMVPESDLINLIHFRTPTLPHLMALLAHPPKNFPPDDTYLLIVDSVSSLFPSYFPNAVELKDRLEQGKLKDKAQLQWLLNRKWNVTGDLSMHLARFAARGIAVLAINQTHTRIKGQPRATLYPLLAGGSWENNVQTRVAMYRDLPDLRVAEITKRGGRITLARTGEVVVPFRIHADGLRGYQEYQSKPNPSPPKSSAVEPTPSRKRKAREEIADSQDEDSDEEFDWDESLFENKQGNP</sequence>
<keyword evidence="11" id="KW-1185">Reference proteome</keyword>
<evidence type="ECO:0000256" key="6">
    <source>
        <dbReference type="ARBA" id="ARBA00023242"/>
    </source>
</evidence>
<dbReference type="GO" id="GO:0005657">
    <property type="term" value="C:replication fork"/>
    <property type="evidence" value="ECO:0007669"/>
    <property type="project" value="TreeGrafter"/>
</dbReference>
<dbReference type="PROSITE" id="PS50162">
    <property type="entry name" value="RECA_2"/>
    <property type="match status" value="1"/>
</dbReference>
<organism evidence="10 11">
    <name type="scientific">Penicillium capsulatum</name>
    <dbReference type="NCBI Taxonomy" id="69766"/>
    <lineage>
        <taxon>Eukaryota</taxon>
        <taxon>Fungi</taxon>
        <taxon>Dikarya</taxon>
        <taxon>Ascomycota</taxon>
        <taxon>Pezizomycotina</taxon>
        <taxon>Eurotiomycetes</taxon>
        <taxon>Eurotiomycetidae</taxon>
        <taxon>Eurotiales</taxon>
        <taxon>Aspergillaceae</taxon>
        <taxon>Penicillium</taxon>
    </lineage>
</organism>
<dbReference type="Gene3D" id="3.40.50.300">
    <property type="entry name" value="P-loop containing nucleotide triphosphate hydrolases"/>
    <property type="match status" value="1"/>
</dbReference>
<dbReference type="InterPro" id="IPR020588">
    <property type="entry name" value="RecA_ATP-bd"/>
</dbReference>
<dbReference type="InterPro" id="IPR027417">
    <property type="entry name" value="P-loop_NTPase"/>
</dbReference>
<gene>
    <name evidence="10" type="ORF">N7492_002760</name>
</gene>
<dbReference type="GO" id="GO:0007131">
    <property type="term" value="P:reciprocal meiotic recombination"/>
    <property type="evidence" value="ECO:0007669"/>
    <property type="project" value="TreeGrafter"/>
</dbReference>
<feature type="region of interest" description="Disordered" evidence="8">
    <location>
        <begin position="288"/>
        <end position="342"/>
    </location>
</feature>
<dbReference type="GO" id="GO:0008821">
    <property type="term" value="F:crossover junction DNA endonuclease activity"/>
    <property type="evidence" value="ECO:0007669"/>
    <property type="project" value="TreeGrafter"/>
</dbReference>
<feature type="compositionally biased region" description="Acidic residues" evidence="8">
    <location>
        <begin position="317"/>
        <end position="334"/>
    </location>
</feature>
<keyword evidence="3" id="KW-0227">DNA damage</keyword>
<dbReference type="EMBL" id="JAPQKO010000002">
    <property type="protein sequence ID" value="KAJ5179550.1"/>
    <property type="molecule type" value="Genomic_DNA"/>
</dbReference>
<evidence type="ECO:0000256" key="1">
    <source>
        <dbReference type="ARBA" id="ARBA00004123"/>
    </source>
</evidence>
<evidence type="ECO:0000256" key="7">
    <source>
        <dbReference type="ARBA" id="ARBA00040674"/>
    </source>
</evidence>
<evidence type="ECO:0000256" key="4">
    <source>
        <dbReference type="ARBA" id="ARBA00022840"/>
    </source>
</evidence>
<dbReference type="Proteomes" id="UP001146351">
    <property type="component" value="Unassembled WGS sequence"/>
</dbReference>
<evidence type="ECO:0000313" key="10">
    <source>
        <dbReference type="EMBL" id="KAJ5179550.1"/>
    </source>
</evidence>
<name>A0A9W9IM67_9EURO</name>
<evidence type="ECO:0000256" key="3">
    <source>
        <dbReference type="ARBA" id="ARBA00022763"/>
    </source>
</evidence>
<protein>
    <recommendedName>
        <fullName evidence="7">DNA repair protein RAD51 homolog 3</fullName>
    </recommendedName>
</protein>
<comment type="caution">
    <text evidence="10">The sequence shown here is derived from an EMBL/GenBank/DDBJ whole genome shotgun (WGS) entry which is preliminary data.</text>
</comment>
<dbReference type="OrthoDB" id="5957327at2759"/>
<keyword evidence="2" id="KW-0547">Nucleotide-binding</keyword>
<dbReference type="GO" id="GO:0005524">
    <property type="term" value="F:ATP binding"/>
    <property type="evidence" value="ECO:0007669"/>
    <property type="project" value="UniProtKB-KW"/>
</dbReference>
<dbReference type="PANTHER" id="PTHR46239">
    <property type="entry name" value="DNA REPAIR PROTEIN RAD51 HOMOLOG 3 RAD51C"/>
    <property type="match status" value="1"/>
</dbReference>
<dbReference type="GO" id="GO:0140664">
    <property type="term" value="F:ATP-dependent DNA damage sensor activity"/>
    <property type="evidence" value="ECO:0007669"/>
    <property type="project" value="InterPro"/>
</dbReference>
<dbReference type="GO" id="GO:0033065">
    <property type="term" value="C:Rad51C-XRCC3 complex"/>
    <property type="evidence" value="ECO:0007669"/>
    <property type="project" value="TreeGrafter"/>
</dbReference>
<dbReference type="InterPro" id="IPR013632">
    <property type="entry name" value="Rad51_C"/>
</dbReference>
<dbReference type="InterPro" id="IPR003593">
    <property type="entry name" value="AAA+_ATPase"/>
</dbReference>
<dbReference type="Pfam" id="PF08423">
    <property type="entry name" value="Rad51"/>
    <property type="match status" value="1"/>
</dbReference>
<comment type="subcellular location">
    <subcellularLocation>
        <location evidence="1">Nucleus</location>
    </subcellularLocation>
</comment>
<dbReference type="GO" id="GO:0000707">
    <property type="term" value="P:meiotic DNA recombinase assembly"/>
    <property type="evidence" value="ECO:0007669"/>
    <property type="project" value="TreeGrafter"/>
</dbReference>
<evidence type="ECO:0000256" key="2">
    <source>
        <dbReference type="ARBA" id="ARBA00022741"/>
    </source>
</evidence>
<dbReference type="SMART" id="SM00382">
    <property type="entry name" value="AAA"/>
    <property type="match status" value="1"/>
</dbReference>
<dbReference type="InterPro" id="IPR052093">
    <property type="entry name" value="HR_Repair_Mediator"/>
</dbReference>